<protein>
    <submittedName>
        <fullName evidence="3">Beta-L-arabinofuranosidase domain-containing protein</fullName>
    </submittedName>
</protein>
<evidence type="ECO:0000313" key="3">
    <source>
        <dbReference type="EMBL" id="MFC6015833.1"/>
    </source>
</evidence>
<dbReference type="InterPro" id="IPR012878">
    <property type="entry name" value="Beta-AFase-like_GH127_cat"/>
</dbReference>
<dbReference type="EMBL" id="JBHSPR010000007">
    <property type="protein sequence ID" value="MFC6015833.1"/>
    <property type="molecule type" value="Genomic_DNA"/>
</dbReference>
<reference evidence="4" key="1">
    <citation type="journal article" date="2019" name="Int. J. Syst. Evol. Microbiol.">
        <title>The Global Catalogue of Microorganisms (GCM) 10K type strain sequencing project: providing services to taxonomists for standard genome sequencing and annotation.</title>
        <authorList>
            <consortium name="The Broad Institute Genomics Platform"/>
            <consortium name="The Broad Institute Genome Sequencing Center for Infectious Disease"/>
            <person name="Wu L."/>
            <person name="Ma J."/>
        </authorList>
    </citation>
    <scope>NUCLEOTIDE SEQUENCE [LARGE SCALE GENOMIC DNA]</scope>
    <source>
        <strain evidence="4">ZS-35-S2</strain>
    </source>
</reference>
<dbReference type="Pfam" id="PF07944">
    <property type="entry name" value="Beta-AFase-like_GH127_cat"/>
    <property type="match status" value="1"/>
</dbReference>
<keyword evidence="4" id="KW-1185">Reference proteome</keyword>
<name>A0ABW1K5Q7_9ACTN</name>
<evidence type="ECO:0000256" key="1">
    <source>
        <dbReference type="SAM" id="MobiDB-lite"/>
    </source>
</evidence>
<proteinExistence type="predicted"/>
<evidence type="ECO:0000313" key="4">
    <source>
        <dbReference type="Proteomes" id="UP001596203"/>
    </source>
</evidence>
<sequence>MITPVLPSTGALRPLGLDDVRLTDGFWAERVSRNAAVTLRHCRDWIGRTGWLDNFRLASTGGLADGRRGREFSDSEVYKLAEAMAWEIGRGGVAPVADLAEAVAAAQQPDGYLNTRFGQPGQHPRYSDLEWPTCPRPPRRPGPHWRPPDDLVHLASVPHPGRDHRRCPDRARHPAAGHRAWPHRHVRGRRHLSK</sequence>
<feature type="region of interest" description="Disordered" evidence="1">
    <location>
        <begin position="111"/>
        <end position="194"/>
    </location>
</feature>
<feature type="domain" description="Non-reducing end beta-L-arabinofuranosidase-like GH127 catalytic" evidence="2">
    <location>
        <begin position="19"/>
        <end position="117"/>
    </location>
</feature>
<comment type="caution">
    <text evidence="3">The sequence shown here is derived from an EMBL/GenBank/DDBJ whole genome shotgun (WGS) entry which is preliminary data.</text>
</comment>
<dbReference type="Proteomes" id="UP001596203">
    <property type="component" value="Unassembled WGS sequence"/>
</dbReference>
<dbReference type="PANTHER" id="PTHR43465:SF2">
    <property type="entry name" value="DUF1680 DOMAIN PROTEIN (AFU_ORTHOLOGUE AFUA_1G08910)"/>
    <property type="match status" value="1"/>
</dbReference>
<dbReference type="RefSeq" id="WP_377418448.1">
    <property type="nucleotide sequence ID" value="NZ_JBHSPR010000007.1"/>
</dbReference>
<dbReference type="PANTHER" id="PTHR43465">
    <property type="entry name" value="DUF1680 DOMAIN PROTEIN (AFU_ORTHOLOGUE AFUA_1G08910)"/>
    <property type="match status" value="1"/>
</dbReference>
<dbReference type="InterPro" id="IPR049174">
    <property type="entry name" value="Beta-AFase-like"/>
</dbReference>
<feature type="compositionally biased region" description="Basic residues" evidence="1">
    <location>
        <begin position="173"/>
        <end position="194"/>
    </location>
</feature>
<evidence type="ECO:0000259" key="2">
    <source>
        <dbReference type="Pfam" id="PF07944"/>
    </source>
</evidence>
<accession>A0ABW1K5Q7</accession>
<gene>
    <name evidence="3" type="ORF">ACFP2T_06470</name>
</gene>
<organism evidence="3 4">
    <name type="scientific">Plantactinospora solaniradicis</name>
    <dbReference type="NCBI Taxonomy" id="1723736"/>
    <lineage>
        <taxon>Bacteria</taxon>
        <taxon>Bacillati</taxon>
        <taxon>Actinomycetota</taxon>
        <taxon>Actinomycetes</taxon>
        <taxon>Micromonosporales</taxon>
        <taxon>Micromonosporaceae</taxon>
        <taxon>Plantactinospora</taxon>
    </lineage>
</organism>